<dbReference type="PANTHER" id="PTHR43880:SF5">
    <property type="entry name" value="ALCOHOL DEHYDROGENASE-LIKE 6"/>
    <property type="match status" value="1"/>
</dbReference>
<comment type="similarity">
    <text evidence="6">Belongs to the zinc-containing alcohol dehydrogenase family.</text>
</comment>
<feature type="region of interest" description="Disordered" evidence="7">
    <location>
        <begin position="1"/>
        <end position="23"/>
    </location>
</feature>
<evidence type="ECO:0000256" key="1">
    <source>
        <dbReference type="ARBA" id="ARBA00001947"/>
    </source>
</evidence>
<evidence type="ECO:0000256" key="2">
    <source>
        <dbReference type="ARBA" id="ARBA00011738"/>
    </source>
</evidence>
<feature type="compositionally biased region" description="Basic and acidic residues" evidence="7">
    <location>
        <begin position="52"/>
        <end position="62"/>
    </location>
</feature>
<keyword evidence="4 6" id="KW-0862">Zinc</keyword>
<dbReference type="GO" id="GO:0046294">
    <property type="term" value="P:formaldehyde catabolic process"/>
    <property type="evidence" value="ECO:0007669"/>
    <property type="project" value="TreeGrafter"/>
</dbReference>
<dbReference type="Proteomes" id="UP001054821">
    <property type="component" value="Chromosome 6"/>
</dbReference>
<dbReference type="SUPFAM" id="SSF51735">
    <property type="entry name" value="NAD(P)-binding Rossmann-fold domains"/>
    <property type="match status" value="1"/>
</dbReference>
<evidence type="ECO:0000256" key="3">
    <source>
        <dbReference type="ARBA" id="ARBA00022723"/>
    </source>
</evidence>
<gene>
    <name evidence="10" type="ORF">L3X38_030373</name>
</gene>
<sequence>MSGPTGGRNSKAPTPEHPTPCVASKLCPTRADWVITHRNIQRHGDDPKLYARSFHTPEHPTPHMESVSLAGTSNAASETSNWGRTRKKEEKPYLNHRVWAAEAAARRRASSGSNQSSSRPEFVVSDGENGLGLIGTSRRIDRDRSRATFPRIFGHEATGIVESVGQGVTEFTVGDHVLTVFIGVCGKCRQCTSGKSNICELSCASGESMPFRLWVAAGLGAAWNVADISNGSSVVIFGLGTVGLSVAQGAKLRGTSQIIGVDTNPEKGENAKAFGITAFINPRDSKDPIQQIITLKGSLFGGWKPKSDLPSLVDMYTKKEIQVEEYITHNLPFEDVNKAFNLMREGKCLRCVIHMAK</sequence>
<comment type="cofactor">
    <cofactor evidence="1 6">
        <name>Zn(2+)</name>
        <dbReference type="ChEBI" id="CHEBI:29105"/>
    </cofactor>
</comment>
<dbReference type="InterPro" id="IPR036291">
    <property type="entry name" value="NAD(P)-bd_dom_sf"/>
</dbReference>
<comment type="caution">
    <text evidence="10">The sequence shown here is derived from an EMBL/GenBank/DDBJ whole genome shotgun (WGS) entry which is preliminary data.</text>
</comment>
<dbReference type="InterPro" id="IPR013154">
    <property type="entry name" value="ADH-like_N"/>
</dbReference>
<dbReference type="GO" id="GO:0051903">
    <property type="term" value="F:S-(hydroxymethyl)glutathione dehydrogenase [NAD(P)+] activity"/>
    <property type="evidence" value="ECO:0007669"/>
    <property type="project" value="TreeGrafter"/>
</dbReference>
<feature type="compositionally biased region" description="Polar residues" evidence="7">
    <location>
        <begin position="69"/>
        <end position="83"/>
    </location>
</feature>
<dbReference type="PROSITE" id="PS00059">
    <property type="entry name" value="ADH_ZINC"/>
    <property type="match status" value="1"/>
</dbReference>
<feature type="region of interest" description="Disordered" evidence="7">
    <location>
        <begin position="52"/>
        <end position="89"/>
    </location>
</feature>
<dbReference type="InterPro" id="IPR011032">
    <property type="entry name" value="GroES-like_sf"/>
</dbReference>
<name>A0AAD4VCA2_PRUDU</name>
<feature type="compositionally biased region" description="Low complexity" evidence="7">
    <location>
        <begin position="110"/>
        <end position="119"/>
    </location>
</feature>
<evidence type="ECO:0000313" key="11">
    <source>
        <dbReference type="Proteomes" id="UP001054821"/>
    </source>
</evidence>
<dbReference type="InterPro" id="IPR013149">
    <property type="entry name" value="ADH-like_C"/>
</dbReference>
<feature type="domain" description="Alcohol dehydrogenase-like C-terminal" evidence="8">
    <location>
        <begin position="242"/>
        <end position="296"/>
    </location>
</feature>
<dbReference type="SUPFAM" id="SSF50129">
    <property type="entry name" value="GroES-like"/>
    <property type="match status" value="1"/>
</dbReference>
<dbReference type="Pfam" id="PF00107">
    <property type="entry name" value="ADH_zinc_N"/>
    <property type="match status" value="1"/>
</dbReference>
<dbReference type="GO" id="GO:0005829">
    <property type="term" value="C:cytosol"/>
    <property type="evidence" value="ECO:0007669"/>
    <property type="project" value="TreeGrafter"/>
</dbReference>
<dbReference type="GO" id="GO:0008270">
    <property type="term" value="F:zinc ion binding"/>
    <property type="evidence" value="ECO:0007669"/>
    <property type="project" value="InterPro"/>
</dbReference>
<accession>A0AAD4VCA2</accession>
<dbReference type="PANTHER" id="PTHR43880">
    <property type="entry name" value="ALCOHOL DEHYDROGENASE"/>
    <property type="match status" value="1"/>
</dbReference>
<evidence type="ECO:0000313" key="10">
    <source>
        <dbReference type="EMBL" id="KAI5321302.1"/>
    </source>
</evidence>
<keyword evidence="11" id="KW-1185">Reference proteome</keyword>
<evidence type="ECO:0000256" key="5">
    <source>
        <dbReference type="ARBA" id="ARBA00023002"/>
    </source>
</evidence>
<keyword evidence="5" id="KW-0560">Oxidoreductase</keyword>
<proteinExistence type="inferred from homology"/>
<protein>
    <submittedName>
        <fullName evidence="10">Uncharacterized protein</fullName>
    </submittedName>
</protein>
<dbReference type="AlphaFoldDB" id="A0AAD4VCA2"/>
<evidence type="ECO:0000259" key="9">
    <source>
        <dbReference type="Pfam" id="PF08240"/>
    </source>
</evidence>
<keyword evidence="3 6" id="KW-0479">Metal-binding</keyword>
<evidence type="ECO:0000256" key="7">
    <source>
        <dbReference type="SAM" id="MobiDB-lite"/>
    </source>
</evidence>
<feature type="domain" description="Alcohol dehydrogenase-like N-terminal" evidence="9">
    <location>
        <begin position="145"/>
        <end position="203"/>
    </location>
</feature>
<comment type="subunit">
    <text evidence="2">Homodimer.</text>
</comment>
<evidence type="ECO:0000256" key="6">
    <source>
        <dbReference type="RuleBase" id="RU361277"/>
    </source>
</evidence>
<reference evidence="10 11" key="1">
    <citation type="journal article" date="2022" name="G3 (Bethesda)">
        <title>Whole-genome sequence and methylome profiling of the almond [Prunus dulcis (Mill.) D.A. Webb] cultivar 'Nonpareil'.</title>
        <authorList>
            <person name="D'Amico-Willman K.M."/>
            <person name="Ouma W.Z."/>
            <person name="Meulia T."/>
            <person name="Sideli G.M."/>
            <person name="Gradziel T.M."/>
            <person name="Fresnedo-Ramirez J."/>
        </authorList>
    </citation>
    <scope>NUCLEOTIDE SEQUENCE [LARGE SCALE GENOMIC DNA]</scope>
    <source>
        <strain evidence="10">Clone GOH B32 T37-40</strain>
    </source>
</reference>
<evidence type="ECO:0000259" key="8">
    <source>
        <dbReference type="Pfam" id="PF00107"/>
    </source>
</evidence>
<dbReference type="Gene3D" id="3.40.50.720">
    <property type="entry name" value="NAD(P)-binding Rossmann-like Domain"/>
    <property type="match status" value="1"/>
</dbReference>
<dbReference type="InterPro" id="IPR002328">
    <property type="entry name" value="ADH_Zn_CS"/>
</dbReference>
<dbReference type="EMBL" id="JAJFAZ020000006">
    <property type="protein sequence ID" value="KAI5321302.1"/>
    <property type="molecule type" value="Genomic_DNA"/>
</dbReference>
<dbReference type="Gene3D" id="3.90.180.10">
    <property type="entry name" value="Medium-chain alcohol dehydrogenases, catalytic domain"/>
    <property type="match status" value="2"/>
</dbReference>
<feature type="region of interest" description="Disordered" evidence="7">
    <location>
        <begin position="105"/>
        <end position="124"/>
    </location>
</feature>
<dbReference type="Pfam" id="PF08240">
    <property type="entry name" value="ADH_N"/>
    <property type="match status" value="1"/>
</dbReference>
<organism evidence="10 11">
    <name type="scientific">Prunus dulcis</name>
    <name type="common">Almond</name>
    <name type="synonym">Amygdalus dulcis</name>
    <dbReference type="NCBI Taxonomy" id="3755"/>
    <lineage>
        <taxon>Eukaryota</taxon>
        <taxon>Viridiplantae</taxon>
        <taxon>Streptophyta</taxon>
        <taxon>Embryophyta</taxon>
        <taxon>Tracheophyta</taxon>
        <taxon>Spermatophyta</taxon>
        <taxon>Magnoliopsida</taxon>
        <taxon>eudicotyledons</taxon>
        <taxon>Gunneridae</taxon>
        <taxon>Pentapetalae</taxon>
        <taxon>rosids</taxon>
        <taxon>fabids</taxon>
        <taxon>Rosales</taxon>
        <taxon>Rosaceae</taxon>
        <taxon>Amygdaloideae</taxon>
        <taxon>Amygdaleae</taxon>
        <taxon>Prunus</taxon>
    </lineage>
</organism>
<dbReference type="FunFam" id="3.40.50.720:FF:000003">
    <property type="entry name" value="S-(hydroxymethyl)glutathione dehydrogenase"/>
    <property type="match status" value="1"/>
</dbReference>
<evidence type="ECO:0000256" key="4">
    <source>
        <dbReference type="ARBA" id="ARBA00022833"/>
    </source>
</evidence>